<sequence length="116" mass="12386">MAPRAPRTHSAPTAPPPADRRADHSRLRTRVRRRASGVVAAALLLAACGTSTTSESSDTEKAATSNTQEGLTEYPAGKRPMAPMLSGETITGDQLAAVSFDGVMRRFTWARRHARG</sequence>
<feature type="region of interest" description="Disordered" evidence="1">
    <location>
        <begin position="1"/>
        <end position="29"/>
    </location>
</feature>
<evidence type="ECO:0000256" key="1">
    <source>
        <dbReference type="SAM" id="MobiDB-lite"/>
    </source>
</evidence>
<evidence type="ECO:0000313" key="2">
    <source>
        <dbReference type="EMBL" id="MFC4467795.1"/>
    </source>
</evidence>
<gene>
    <name evidence="2" type="ORF">ACFPH6_25255</name>
</gene>
<protein>
    <submittedName>
        <fullName evidence="2">Uncharacterized protein</fullName>
    </submittedName>
</protein>
<organism evidence="2 3">
    <name type="scientific">Streptomyces xiangluensis</name>
    <dbReference type="NCBI Taxonomy" id="2665720"/>
    <lineage>
        <taxon>Bacteria</taxon>
        <taxon>Bacillati</taxon>
        <taxon>Actinomycetota</taxon>
        <taxon>Actinomycetes</taxon>
        <taxon>Kitasatosporales</taxon>
        <taxon>Streptomycetaceae</taxon>
        <taxon>Streptomyces</taxon>
    </lineage>
</organism>
<dbReference type="RefSeq" id="WP_386345340.1">
    <property type="nucleotide sequence ID" value="NZ_JBHSFG010000045.1"/>
</dbReference>
<proteinExistence type="predicted"/>
<accession>A0ABV8YUJ3</accession>
<name>A0ABV8YUJ3_9ACTN</name>
<dbReference type="Proteomes" id="UP001596012">
    <property type="component" value="Unassembled WGS sequence"/>
</dbReference>
<comment type="caution">
    <text evidence="2">The sequence shown here is derived from an EMBL/GenBank/DDBJ whole genome shotgun (WGS) entry which is preliminary data.</text>
</comment>
<dbReference type="EMBL" id="JBHSFG010000045">
    <property type="protein sequence ID" value="MFC4467795.1"/>
    <property type="molecule type" value="Genomic_DNA"/>
</dbReference>
<reference evidence="3" key="1">
    <citation type="journal article" date="2019" name="Int. J. Syst. Evol. Microbiol.">
        <title>The Global Catalogue of Microorganisms (GCM) 10K type strain sequencing project: providing services to taxonomists for standard genome sequencing and annotation.</title>
        <authorList>
            <consortium name="The Broad Institute Genomics Platform"/>
            <consortium name="The Broad Institute Genome Sequencing Center for Infectious Disease"/>
            <person name="Wu L."/>
            <person name="Ma J."/>
        </authorList>
    </citation>
    <scope>NUCLEOTIDE SEQUENCE [LARGE SCALE GENOMIC DNA]</scope>
    <source>
        <strain evidence="3">DT43</strain>
    </source>
</reference>
<keyword evidence="3" id="KW-1185">Reference proteome</keyword>
<evidence type="ECO:0000313" key="3">
    <source>
        <dbReference type="Proteomes" id="UP001596012"/>
    </source>
</evidence>
<feature type="region of interest" description="Disordered" evidence="1">
    <location>
        <begin position="49"/>
        <end position="86"/>
    </location>
</feature>